<feature type="domain" description="HTH tetR-type" evidence="3">
    <location>
        <begin position="10"/>
        <end position="70"/>
    </location>
</feature>
<keyword evidence="1 2" id="KW-0238">DNA-binding</keyword>
<dbReference type="InterPro" id="IPR009057">
    <property type="entry name" value="Homeodomain-like_sf"/>
</dbReference>
<sequence length="259" mass="29479">MHCPNHKMDVIRCNQLLDAAEELIDNQGVVSFRFAQIAKGAQCSTNTLYKYFESKEDVLVCLFLRNTTSSRMPDFIKDNPHLTVHERAVLPLIFTFELVKLSPIFNILRVVSINSMFWQLASSDKISILRNRVNLFWSCIRNPLEDAVAAGELNATEMDIKNLSQSLYFFLAGATSSYQSGLMDDKYLNSDDADGLRHISRLMNYYHWRTPITQEMMQGLSQRIRQFLDHGAGQKRTCETCLATGKMVCSVRAEKSGTS</sequence>
<feature type="DNA-binding region" description="H-T-H motif" evidence="2">
    <location>
        <begin position="33"/>
        <end position="52"/>
    </location>
</feature>
<dbReference type="PROSITE" id="PS50977">
    <property type="entry name" value="HTH_TETR_2"/>
    <property type="match status" value="1"/>
</dbReference>
<dbReference type="Proteomes" id="UP001202134">
    <property type="component" value="Unassembled WGS sequence"/>
</dbReference>
<evidence type="ECO:0000313" key="5">
    <source>
        <dbReference type="Proteomes" id="UP001202134"/>
    </source>
</evidence>
<organism evidence="4 5">
    <name type="scientific">Shewanella electrodiphila</name>
    <dbReference type="NCBI Taxonomy" id="934143"/>
    <lineage>
        <taxon>Bacteria</taxon>
        <taxon>Pseudomonadati</taxon>
        <taxon>Pseudomonadota</taxon>
        <taxon>Gammaproteobacteria</taxon>
        <taxon>Alteromonadales</taxon>
        <taxon>Shewanellaceae</taxon>
        <taxon>Shewanella</taxon>
    </lineage>
</organism>
<proteinExistence type="predicted"/>
<gene>
    <name evidence="4" type="ORF">L2737_14535</name>
</gene>
<evidence type="ECO:0000259" key="3">
    <source>
        <dbReference type="PROSITE" id="PS50977"/>
    </source>
</evidence>
<comment type="caution">
    <text evidence="4">The sequence shown here is derived from an EMBL/GenBank/DDBJ whole genome shotgun (WGS) entry which is preliminary data.</text>
</comment>
<dbReference type="PRINTS" id="PR00455">
    <property type="entry name" value="HTHTETR"/>
</dbReference>
<dbReference type="SUPFAM" id="SSF46689">
    <property type="entry name" value="Homeodomain-like"/>
    <property type="match status" value="1"/>
</dbReference>
<dbReference type="EMBL" id="JAKIKU010000007">
    <property type="protein sequence ID" value="MCL1046529.1"/>
    <property type="molecule type" value="Genomic_DNA"/>
</dbReference>
<dbReference type="RefSeq" id="WP_248956175.1">
    <property type="nucleotide sequence ID" value="NZ_JAKIKU010000007.1"/>
</dbReference>
<dbReference type="Pfam" id="PF00440">
    <property type="entry name" value="TetR_N"/>
    <property type="match status" value="1"/>
</dbReference>
<keyword evidence="5" id="KW-1185">Reference proteome</keyword>
<evidence type="ECO:0000313" key="4">
    <source>
        <dbReference type="EMBL" id="MCL1046529.1"/>
    </source>
</evidence>
<protein>
    <submittedName>
        <fullName evidence="4">TetR/AcrR family transcriptional regulator</fullName>
    </submittedName>
</protein>
<accession>A0ABT0KSE9</accession>
<dbReference type="Gene3D" id="1.10.357.10">
    <property type="entry name" value="Tetracycline Repressor, domain 2"/>
    <property type="match status" value="1"/>
</dbReference>
<evidence type="ECO:0000256" key="1">
    <source>
        <dbReference type="ARBA" id="ARBA00023125"/>
    </source>
</evidence>
<dbReference type="InterPro" id="IPR001647">
    <property type="entry name" value="HTH_TetR"/>
</dbReference>
<name>A0ABT0KSE9_9GAMM</name>
<evidence type="ECO:0000256" key="2">
    <source>
        <dbReference type="PROSITE-ProRule" id="PRU00335"/>
    </source>
</evidence>
<reference evidence="4 5" key="1">
    <citation type="submission" date="2022-01" db="EMBL/GenBank/DDBJ databases">
        <title>Whole genome-based taxonomy of the Shewanellaceae.</title>
        <authorList>
            <person name="Martin-Rodriguez A.J."/>
        </authorList>
    </citation>
    <scope>NUCLEOTIDE SEQUENCE [LARGE SCALE GENOMIC DNA]</scope>
    <source>
        <strain evidence="4 5">DSM 24955</strain>
    </source>
</reference>